<dbReference type="PRINTS" id="PR00081">
    <property type="entry name" value="GDHRDH"/>
</dbReference>
<accession>A0A158NTS4</accession>
<evidence type="ECO:0000256" key="4">
    <source>
        <dbReference type="ARBA" id="ARBA00023002"/>
    </source>
</evidence>
<dbReference type="PRINTS" id="PR00080">
    <property type="entry name" value="SDRFAMILY"/>
</dbReference>
<evidence type="ECO:0000256" key="2">
    <source>
        <dbReference type="ARBA" id="ARBA00011881"/>
    </source>
</evidence>
<dbReference type="eggNOG" id="KOG1207">
    <property type="taxonomic scope" value="Eukaryota"/>
</dbReference>
<dbReference type="EMBL" id="ADTU01026127">
    <property type="status" value="NOT_ANNOTATED_CDS"/>
    <property type="molecule type" value="Genomic_DNA"/>
</dbReference>
<dbReference type="FunCoup" id="A0A158NTS4">
    <property type="interactions" value="210"/>
</dbReference>
<dbReference type="PANTHER" id="PTHR44252:SF3">
    <property type="entry name" value="D-ERYTHRULOSE REDUCTASE-RELATED"/>
    <property type="match status" value="1"/>
</dbReference>
<sequence length="244" mass="26452">MNINFEGKRILVTGAGQGIGKEIALRLSKYKGQVFALSKTKQNLDNLVAIDPKIQPICVDLRDWNTTRKVVQSILPIDLLVNNAAVACLTPFLDATPNEFDLTFDVNVKAAFNVSQIVVKNMIERKCSGSIVNISSQAGQVALKDHAVYCMSKAALDMLTKTMALEVGPHNIRINSVGPTVVMTEMGKLGWSDSQKAQSMINKIPLGRFADVDEVVDPVVYLLSDRSSMINGACLPIDGGFLAT</sequence>
<dbReference type="FunFam" id="3.40.50.720:FF:000214">
    <property type="entry name" value="L-xylulose reductase"/>
    <property type="match status" value="1"/>
</dbReference>
<dbReference type="Proteomes" id="UP000005205">
    <property type="component" value="Unassembled WGS sequence"/>
</dbReference>
<proteinExistence type="inferred from homology"/>
<evidence type="ECO:0000256" key="3">
    <source>
        <dbReference type="ARBA" id="ARBA00022857"/>
    </source>
</evidence>
<reference evidence="6" key="1">
    <citation type="journal article" date="2011" name="PLoS Genet.">
        <title>The genome sequence of the leaf-cutter ant Atta cephalotes reveals insights into its obligate symbiotic lifestyle.</title>
        <authorList>
            <person name="Suen G."/>
            <person name="Teiling C."/>
            <person name="Li L."/>
            <person name="Holt C."/>
            <person name="Abouheif E."/>
            <person name="Bornberg-Bauer E."/>
            <person name="Bouffard P."/>
            <person name="Caldera E.J."/>
            <person name="Cash E."/>
            <person name="Cavanaugh A."/>
            <person name="Denas O."/>
            <person name="Elhaik E."/>
            <person name="Fave M.J."/>
            <person name="Gadau J."/>
            <person name="Gibson J.D."/>
            <person name="Graur D."/>
            <person name="Grubbs K.J."/>
            <person name="Hagen D.E."/>
            <person name="Harkins T.T."/>
            <person name="Helmkampf M."/>
            <person name="Hu H."/>
            <person name="Johnson B.R."/>
            <person name="Kim J."/>
            <person name="Marsh S.E."/>
            <person name="Moeller J.A."/>
            <person name="Munoz-Torres M.C."/>
            <person name="Murphy M.C."/>
            <person name="Naughton M.C."/>
            <person name="Nigam S."/>
            <person name="Overson R."/>
            <person name="Rajakumar R."/>
            <person name="Reese J.T."/>
            <person name="Scott J.J."/>
            <person name="Smith C.R."/>
            <person name="Tao S."/>
            <person name="Tsutsui N.D."/>
            <person name="Viljakainen L."/>
            <person name="Wissler L."/>
            <person name="Yandell M.D."/>
            <person name="Zimmer F."/>
            <person name="Taylor J."/>
            <person name="Slater S.C."/>
            <person name="Clifton S.W."/>
            <person name="Warren W.C."/>
            <person name="Elsik C.G."/>
            <person name="Smith C.D."/>
            <person name="Weinstock G.M."/>
            <person name="Gerardo N.M."/>
            <person name="Currie C.R."/>
        </authorList>
    </citation>
    <scope>NUCLEOTIDE SEQUENCE [LARGE SCALE GENOMIC DNA]</scope>
</reference>
<dbReference type="InParanoid" id="A0A158NTS4"/>
<dbReference type="PANTHER" id="PTHR44252">
    <property type="entry name" value="D-ERYTHRULOSE REDUCTASE"/>
    <property type="match status" value="1"/>
</dbReference>
<dbReference type="Gene3D" id="3.40.50.720">
    <property type="entry name" value="NAD(P)-binding Rossmann-like Domain"/>
    <property type="match status" value="1"/>
</dbReference>
<organism evidence="5 6">
    <name type="scientific">Atta cephalotes</name>
    <name type="common">Leafcutter ant</name>
    <dbReference type="NCBI Taxonomy" id="12957"/>
    <lineage>
        <taxon>Eukaryota</taxon>
        <taxon>Metazoa</taxon>
        <taxon>Ecdysozoa</taxon>
        <taxon>Arthropoda</taxon>
        <taxon>Hexapoda</taxon>
        <taxon>Insecta</taxon>
        <taxon>Pterygota</taxon>
        <taxon>Neoptera</taxon>
        <taxon>Endopterygota</taxon>
        <taxon>Hymenoptera</taxon>
        <taxon>Apocrita</taxon>
        <taxon>Aculeata</taxon>
        <taxon>Formicoidea</taxon>
        <taxon>Formicidae</taxon>
        <taxon>Myrmicinae</taxon>
        <taxon>Atta</taxon>
    </lineage>
</organism>
<dbReference type="GO" id="GO:0005997">
    <property type="term" value="P:xylulose metabolic process"/>
    <property type="evidence" value="ECO:0007669"/>
    <property type="project" value="TreeGrafter"/>
</dbReference>
<keyword evidence="3" id="KW-0521">NADP</keyword>
<protein>
    <recommendedName>
        <fullName evidence="7">L-xylulose reductase</fullName>
    </recommendedName>
</protein>
<dbReference type="InterPro" id="IPR020904">
    <property type="entry name" value="Sc_DH/Rdtase_CS"/>
</dbReference>
<comment type="similarity">
    <text evidence="1">Belongs to the short-chain dehydrogenases/reductases (SDR) family.</text>
</comment>
<name>A0A158NTS4_ATTCE</name>
<dbReference type="Pfam" id="PF13561">
    <property type="entry name" value="adh_short_C2"/>
    <property type="match status" value="1"/>
</dbReference>
<gene>
    <name evidence="5" type="primary">105624183</name>
</gene>
<dbReference type="KEGG" id="acep:105624183"/>
<dbReference type="GO" id="GO:0050038">
    <property type="term" value="F:L-xylulose reductase (NADPH) activity"/>
    <property type="evidence" value="ECO:0007669"/>
    <property type="project" value="TreeGrafter"/>
</dbReference>
<dbReference type="EnsemblMetazoa" id="XM_012205542.1">
    <property type="protein sequence ID" value="XP_012060932.1"/>
    <property type="gene ID" value="LOC105624183"/>
</dbReference>
<dbReference type="AlphaFoldDB" id="A0A158NTS4"/>
<dbReference type="EMBL" id="ADTU01026128">
    <property type="status" value="NOT_ANNOTATED_CDS"/>
    <property type="molecule type" value="Genomic_DNA"/>
</dbReference>
<evidence type="ECO:0000256" key="1">
    <source>
        <dbReference type="ARBA" id="ARBA00006484"/>
    </source>
</evidence>
<comment type="subunit">
    <text evidence="2">Homotetramer.</text>
</comment>
<evidence type="ECO:0000313" key="6">
    <source>
        <dbReference type="Proteomes" id="UP000005205"/>
    </source>
</evidence>
<evidence type="ECO:0000313" key="5">
    <source>
        <dbReference type="EnsemblMetazoa" id="XP_012060932.1"/>
    </source>
</evidence>
<dbReference type="GO" id="GO:0004090">
    <property type="term" value="F:carbonyl reductase (NADPH) activity"/>
    <property type="evidence" value="ECO:0007669"/>
    <property type="project" value="TreeGrafter"/>
</dbReference>
<dbReference type="STRING" id="12957.A0A158NTS4"/>
<dbReference type="SUPFAM" id="SSF51735">
    <property type="entry name" value="NAD(P)-binding Rossmann-fold domains"/>
    <property type="match status" value="1"/>
</dbReference>
<dbReference type="OrthoDB" id="1393670at2759"/>
<keyword evidence="4" id="KW-0560">Oxidoreductase</keyword>
<dbReference type="PROSITE" id="PS00061">
    <property type="entry name" value="ADH_SHORT"/>
    <property type="match status" value="1"/>
</dbReference>
<dbReference type="GO" id="GO:0006006">
    <property type="term" value="P:glucose metabolic process"/>
    <property type="evidence" value="ECO:0007669"/>
    <property type="project" value="TreeGrafter"/>
</dbReference>
<reference evidence="5" key="2">
    <citation type="submission" date="2016-04" db="UniProtKB">
        <authorList>
            <consortium name="EnsemblMetazoa"/>
        </authorList>
    </citation>
    <scope>IDENTIFICATION</scope>
</reference>
<dbReference type="InterPro" id="IPR051737">
    <property type="entry name" value="L-xylulose/Carbonyl_redctase"/>
</dbReference>
<dbReference type="InterPro" id="IPR002347">
    <property type="entry name" value="SDR_fam"/>
</dbReference>
<dbReference type="InterPro" id="IPR036291">
    <property type="entry name" value="NAD(P)-bd_dom_sf"/>
</dbReference>
<keyword evidence="6" id="KW-1185">Reference proteome</keyword>
<evidence type="ECO:0008006" key="7">
    <source>
        <dbReference type="Google" id="ProtNLM"/>
    </source>
</evidence>